<keyword evidence="4" id="KW-0472">Membrane</keyword>
<gene>
    <name evidence="5" type="ORF">O4J56_05885</name>
</gene>
<feature type="transmembrane region" description="Helical" evidence="4">
    <location>
        <begin position="106"/>
        <end position="126"/>
    </location>
</feature>
<feature type="transmembrane region" description="Helical" evidence="4">
    <location>
        <begin position="41"/>
        <end position="62"/>
    </location>
</feature>
<feature type="transmembrane region" description="Helical" evidence="4">
    <location>
        <begin position="82"/>
        <end position="100"/>
    </location>
</feature>
<dbReference type="InterPro" id="IPR000462">
    <property type="entry name" value="CDP-OH_P_trans"/>
</dbReference>
<dbReference type="RefSeq" id="WP_270684146.1">
    <property type="nucleotide sequence ID" value="NZ_JAQFWQ010000011.1"/>
</dbReference>
<organism evidence="5 6">
    <name type="scientific">Nocardiopsis endophytica</name>
    <dbReference type="NCBI Taxonomy" id="3018445"/>
    <lineage>
        <taxon>Bacteria</taxon>
        <taxon>Bacillati</taxon>
        <taxon>Actinomycetota</taxon>
        <taxon>Actinomycetes</taxon>
        <taxon>Streptosporangiales</taxon>
        <taxon>Nocardiopsidaceae</taxon>
        <taxon>Nocardiopsis</taxon>
    </lineage>
</organism>
<keyword evidence="4" id="KW-0812">Transmembrane</keyword>
<evidence type="ECO:0000256" key="3">
    <source>
        <dbReference type="SAM" id="MobiDB-lite"/>
    </source>
</evidence>
<proteinExistence type="inferred from homology"/>
<comment type="similarity">
    <text evidence="2">Belongs to the CDP-alcohol phosphatidyltransferase class-I family.</text>
</comment>
<dbReference type="Gene3D" id="1.20.120.1760">
    <property type="match status" value="1"/>
</dbReference>
<keyword evidence="1 2" id="KW-0808">Transferase</keyword>
<feature type="transmembrane region" description="Helical" evidence="4">
    <location>
        <begin position="147"/>
        <end position="174"/>
    </location>
</feature>
<evidence type="ECO:0000256" key="2">
    <source>
        <dbReference type="RuleBase" id="RU003750"/>
    </source>
</evidence>
<dbReference type="InterPro" id="IPR043130">
    <property type="entry name" value="CDP-OH_PTrfase_TM_dom"/>
</dbReference>
<dbReference type="InterPro" id="IPR048254">
    <property type="entry name" value="CDP_ALCOHOL_P_TRANSF_CS"/>
</dbReference>
<dbReference type="Proteomes" id="UP001527866">
    <property type="component" value="Unassembled WGS sequence"/>
</dbReference>
<evidence type="ECO:0000313" key="6">
    <source>
        <dbReference type="Proteomes" id="UP001527866"/>
    </source>
</evidence>
<evidence type="ECO:0000313" key="5">
    <source>
        <dbReference type="EMBL" id="MDA2810162.1"/>
    </source>
</evidence>
<comment type="caution">
    <text evidence="5">The sequence shown here is derived from an EMBL/GenBank/DDBJ whole genome shotgun (WGS) entry which is preliminary data.</text>
</comment>
<protein>
    <submittedName>
        <fullName evidence="5">CDP-alcohol phosphatidyltransferase family protein</fullName>
    </submittedName>
</protein>
<dbReference type="PROSITE" id="PS00379">
    <property type="entry name" value="CDP_ALCOHOL_P_TRANSF"/>
    <property type="match status" value="1"/>
</dbReference>
<keyword evidence="4" id="KW-1133">Transmembrane helix</keyword>
<evidence type="ECO:0000256" key="4">
    <source>
        <dbReference type="SAM" id="Phobius"/>
    </source>
</evidence>
<accession>A0ABT4U1D2</accession>
<evidence type="ECO:0000256" key="1">
    <source>
        <dbReference type="ARBA" id="ARBA00022679"/>
    </source>
</evidence>
<name>A0ABT4U1D2_9ACTN</name>
<dbReference type="EMBL" id="JAQFWQ010000011">
    <property type="protein sequence ID" value="MDA2810162.1"/>
    <property type="molecule type" value="Genomic_DNA"/>
</dbReference>
<sequence length="282" mass="28836">MGVCEVPAYARPAAPPAGPWCGTALGALALPVLMSLMASTVGLGAAGWAAGSAYALVLWVLLARGLRRDGAPALRPADRVTLARAVLVGAVAALVADAAFGRPGHTWVLVVTASVALAMDGLDGPVARRTGTASRLGARFDMEVDAFLILALSVHAAFLLGPWTLAIGGARYAFAGAARVAPWLNGDLPPSTARKAVAVVQAVALIAAVSGVLPHGLAVAVAAGALALLAWSFGRDMLWLWRARERTQVDGADGHRTPHAVRHTTRRPDGAHPAHSPRPNGG</sequence>
<keyword evidence="6" id="KW-1185">Reference proteome</keyword>
<feature type="transmembrane region" description="Helical" evidence="4">
    <location>
        <begin position="212"/>
        <end position="234"/>
    </location>
</feature>
<feature type="region of interest" description="Disordered" evidence="3">
    <location>
        <begin position="250"/>
        <end position="282"/>
    </location>
</feature>
<dbReference type="Pfam" id="PF01066">
    <property type="entry name" value="CDP-OH_P_transf"/>
    <property type="match status" value="1"/>
</dbReference>
<reference evidence="5 6" key="1">
    <citation type="submission" date="2023-01" db="EMBL/GenBank/DDBJ databases">
        <title>Draft genome sequence of Nocardiopsis sp. RSe5-2 isolated from halophytes.</title>
        <authorList>
            <person name="Duangmal K."/>
            <person name="Chantavorakit T."/>
        </authorList>
    </citation>
    <scope>NUCLEOTIDE SEQUENCE [LARGE SCALE GENOMIC DNA]</scope>
    <source>
        <strain evidence="5 6">RSe5-2</strain>
    </source>
</reference>